<comment type="caution">
    <text evidence="3">The sequence shown here is derived from an EMBL/GenBank/DDBJ whole genome shotgun (WGS) entry which is preliminary data.</text>
</comment>
<evidence type="ECO:0000256" key="2">
    <source>
        <dbReference type="SAM" id="Phobius"/>
    </source>
</evidence>
<keyword evidence="2" id="KW-1133">Transmembrane helix</keyword>
<gene>
    <name evidence="3" type="ORF">J2S03_001031</name>
</gene>
<keyword evidence="2" id="KW-0472">Membrane</keyword>
<feature type="transmembrane region" description="Helical" evidence="2">
    <location>
        <begin position="42"/>
        <end position="66"/>
    </location>
</feature>
<name>A0ABT9XGG4_9BACL</name>
<reference evidence="3 4" key="1">
    <citation type="submission" date="2023-07" db="EMBL/GenBank/DDBJ databases">
        <title>Genomic Encyclopedia of Type Strains, Phase IV (KMG-IV): sequencing the most valuable type-strain genomes for metagenomic binning, comparative biology and taxonomic classification.</title>
        <authorList>
            <person name="Goeker M."/>
        </authorList>
    </citation>
    <scope>NUCLEOTIDE SEQUENCE [LARGE SCALE GENOMIC DNA]</scope>
    <source>
        <strain evidence="3 4">DSM 4006</strain>
    </source>
</reference>
<sequence length="142" mass="14774">MKGYLWAAVCGIVECFIGAWLIGAPWFLGIQSGGRWLTATPAFVWTGTALVVLGLIAAIAFIVAAFREQARRLRSGTAAAAEAAPAVHGADRFDGTPGAQTGSVASPARDLPGAASVSQRELVQLARQVLDELKADRHTTSG</sequence>
<accession>A0ABT9XGG4</accession>
<dbReference type="EMBL" id="JAUSTP010000005">
    <property type="protein sequence ID" value="MDQ0189215.1"/>
    <property type="molecule type" value="Genomic_DNA"/>
</dbReference>
<organism evidence="3 4">
    <name type="scientific">Alicyclobacillus cycloheptanicus</name>
    <dbReference type="NCBI Taxonomy" id="1457"/>
    <lineage>
        <taxon>Bacteria</taxon>
        <taxon>Bacillati</taxon>
        <taxon>Bacillota</taxon>
        <taxon>Bacilli</taxon>
        <taxon>Bacillales</taxon>
        <taxon>Alicyclobacillaceae</taxon>
        <taxon>Alicyclobacillus</taxon>
    </lineage>
</organism>
<evidence type="ECO:0000256" key="1">
    <source>
        <dbReference type="SAM" id="MobiDB-lite"/>
    </source>
</evidence>
<dbReference type="Proteomes" id="UP001232973">
    <property type="component" value="Unassembled WGS sequence"/>
</dbReference>
<evidence type="ECO:0000313" key="3">
    <source>
        <dbReference type="EMBL" id="MDQ0189215.1"/>
    </source>
</evidence>
<proteinExistence type="predicted"/>
<evidence type="ECO:0000313" key="4">
    <source>
        <dbReference type="Proteomes" id="UP001232973"/>
    </source>
</evidence>
<protein>
    <submittedName>
        <fullName evidence="3">Uncharacterized protein</fullName>
    </submittedName>
</protein>
<keyword evidence="4" id="KW-1185">Reference proteome</keyword>
<feature type="transmembrane region" description="Helical" evidence="2">
    <location>
        <begin position="5"/>
        <end position="30"/>
    </location>
</feature>
<keyword evidence="2" id="KW-0812">Transmembrane</keyword>
<dbReference type="RefSeq" id="WP_274455071.1">
    <property type="nucleotide sequence ID" value="NZ_CP067097.1"/>
</dbReference>
<feature type="region of interest" description="Disordered" evidence="1">
    <location>
        <begin position="89"/>
        <end position="116"/>
    </location>
</feature>